<evidence type="ECO:0000259" key="2">
    <source>
        <dbReference type="Pfam" id="PF14214"/>
    </source>
</evidence>
<sequence length="186" mass="21824">MYSRQMNQVEEFRQQDSQNQHRHNHLESYSNRGIVLPVSFLGFRAWAASEVADSLALCRSKRKPSFFITITTNPNWPEIQQKLAPGQTALDIPVIVCRLYENILARLYTLFEWLNFKNEVFLMPILWLRYTHPELPFEKVDQLISAQMPDPNTDPELHHIITRFNCHPTMHLSISYSRCNCNGSYV</sequence>
<gene>
    <name evidence="3" type="ORF">GSTUAT00000849001</name>
</gene>
<name>A0A292Q5H6_9PEZI</name>
<accession>A0A292Q5H6</accession>
<evidence type="ECO:0000256" key="1">
    <source>
        <dbReference type="SAM" id="MobiDB-lite"/>
    </source>
</evidence>
<dbReference type="Proteomes" id="UP001412239">
    <property type="component" value="Unassembled WGS sequence"/>
</dbReference>
<reference evidence="3" key="1">
    <citation type="submission" date="2015-10" db="EMBL/GenBank/DDBJ databases">
        <authorList>
            <person name="Regsiter A."/>
            <person name="william w."/>
        </authorList>
    </citation>
    <scope>NUCLEOTIDE SEQUENCE</scope>
    <source>
        <strain evidence="3">Montdore</strain>
    </source>
</reference>
<keyword evidence="4" id="KW-1185">Reference proteome</keyword>
<feature type="domain" description="Helitron helicase-like" evidence="2">
    <location>
        <begin position="10"/>
        <end position="106"/>
    </location>
</feature>
<dbReference type="AlphaFoldDB" id="A0A292Q5H6"/>
<organism evidence="3 4">
    <name type="scientific">Tuber aestivum</name>
    <name type="common">summer truffle</name>
    <dbReference type="NCBI Taxonomy" id="59557"/>
    <lineage>
        <taxon>Eukaryota</taxon>
        <taxon>Fungi</taxon>
        <taxon>Dikarya</taxon>
        <taxon>Ascomycota</taxon>
        <taxon>Pezizomycotina</taxon>
        <taxon>Pezizomycetes</taxon>
        <taxon>Pezizales</taxon>
        <taxon>Tuberaceae</taxon>
        <taxon>Tuber</taxon>
    </lineage>
</organism>
<evidence type="ECO:0000313" key="4">
    <source>
        <dbReference type="Proteomes" id="UP001412239"/>
    </source>
</evidence>
<dbReference type="Pfam" id="PF14214">
    <property type="entry name" value="Helitron_like_N"/>
    <property type="match status" value="1"/>
</dbReference>
<feature type="region of interest" description="Disordered" evidence="1">
    <location>
        <begin position="1"/>
        <end position="23"/>
    </location>
</feature>
<protein>
    <recommendedName>
        <fullName evidence="2">Helitron helicase-like domain-containing protein</fullName>
    </recommendedName>
</protein>
<dbReference type="EMBL" id="LN890952">
    <property type="protein sequence ID" value="CUS15046.1"/>
    <property type="molecule type" value="Genomic_DNA"/>
</dbReference>
<proteinExistence type="predicted"/>
<dbReference type="InterPro" id="IPR025476">
    <property type="entry name" value="Helitron_helicase-like"/>
</dbReference>
<evidence type="ECO:0000313" key="3">
    <source>
        <dbReference type="EMBL" id="CUS15046.1"/>
    </source>
</evidence>